<feature type="binding site" evidence="10">
    <location>
        <begin position="377"/>
        <end position="386"/>
    </location>
    <ligand>
        <name>ATP</name>
        <dbReference type="ChEBI" id="CHEBI:30616"/>
    </ligand>
</feature>
<dbReference type="EMBL" id="SWFT01000161">
    <property type="protein sequence ID" value="KAA8896940.1"/>
    <property type="molecule type" value="Genomic_DNA"/>
</dbReference>
<dbReference type="InterPro" id="IPR014709">
    <property type="entry name" value="Glutathione_synthase_C_euk"/>
</dbReference>
<feature type="binding site" evidence="11">
    <location>
        <position position="143"/>
    </location>
    <ligand>
        <name>Mg(2+)</name>
        <dbReference type="ChEBI" id="CHEBI:18420"/>
    </ligand>
</feature>
<keyword evidence="4 9" id="KW-0317">Glutathione biosynthesis</keyword>
<feature type="binding site" evidence="10">
    <location>
        <position position="317"/>
    </location>
    <ligand>
        <name>ATP</name>
        <dbReference type="ChEBI" id="CHEBI:30616"/>
    </ligand>
</feature>
<organism evidence="14 15">
    <name type="scientific">Diutina rugosa</name>
    <name type="common">Yeast</name>
    <name type="synonym">Candida rugosa</name>
    <dbReference type="NCBI Taxonomy" id="5481"/>
    <lineage>
        <taxon>Eukaryota</taxon>
        <taxon>Fungi</taxon>
        <taxon>Dikarya</taxon>
        <taxon>Ascomycota</taxon>
        <taxon>Saccharomycotina</taxon>
        <taxon>Pichiomycetes</taxon>
        <taxon>Debaryomycetaceae</taxon>
        <taxon>Diutina</taxon>
    </lineage>
</organism>
<feature type="binding site" evidence="10">
    <location>
        <position position="471"/>
    </location>
    <ligand>
        <name>ATP</name>
        <dbReference type="ChEBI" id="CHEBI:30616"/>
    </ligand>
</feature>
<dbReference type="Pfam" id="PF03199">
    <property type="entry name" value="GSH_synthase"/>
    <property type="match status" value="1"/>
</dbReference>
<evidence type="ECO:0000256" key="2">
    <source>
        <dbReference type="ARBA" id="ARBA00010385"/>
    </source>
</evidence>
<dbReference type="Gene3D" id="3.30.1490.80">
    <property type="match status" value="1"/>
</dbReference>
<dbReference type="InterPro" id="IPR014042">
    <property type="entry name" value="Glutathione_synthase_a-hlx"/>
</dbReference>
<protein>
    <recommendedName>
        <fullName evidence="9">Glutathione synthetase</fullName>
        <shortName evidence="9">GSH-S</shortName>
        <ecNumber evidence="9">6.3.2.3</ecNumber>
    </recommendedName>
</protein>
<dbReference type="FunFam" id="3.30.1490.50:FF:000002">
    <property type="entry name" value="Glutathione synthetase"/>
    <property type="match status" value="1"/>
</dbReference>
<feature type="binding site" evidence="12">
    <location>
        <begin position="223"/>
        <end position="225"/>
    </location>
    <ligand>
        <name>substrate</name>
    </ligand>
</feature>
<comment type="catalytic activity">
    <reaction evidence="9">
        <text>gamma-L-glutamyl-L-cysteine + glycine + ATP = glutathione + ADP + phosphate + H(+)</text>
        <dbReference type="Rhea" id="RHEA:13557"/>
        <dbReference type="ChEBI" id="CHEBI:15378"/>
        <dbReference type="ChEBI" id="CHEBI:30616"/>
        <dbReference type="ChEBI" id="CHEBI:43474"/>
        <dbReference type="ChEBI" id="CHEBI:57305"/>
        <dbReference type="ChEBI" id="CHEBI:57925"/>
        <dbReference type="ChEBI" id="CHEBI:58173"/>
        <dbReference type="ChEBI" id="CHEBI:456216"/>
        <dbReference type="EC" id="6.3.2.3"/>
    </reaction>
</comment>
<dbReference type="Pfam" id="PF03917">
    <property type="entry name" value="GSH_synth_ATP"/>
    <property type="match status" value="1"/>
</dbReference>
<dbReference type="GO" id="GO:0000287">
    <property type="term" value="F:magnesium ion binding"/>
    <property type="evidence" value="ECO:0007669"/>
    <property type="project" value="UniProtKB-UniRule"/>
</dbReference>
<dbReference type="InterPro" id="IPR016185">
    <property type="entry name" value="PreATP-grasp_dom_sf"/>
</dbReference>
<keyword evidence="7 9" id="KW-0067">ATP-binding</keyword>
<feature type="binding site" evidence="10">
    <location>
        <position position="436"/>
    </location>
    <ligand>
        <name>ATP</name>
        <dbReference type="ChEBI" id="CHEBI:30616"/>
    </ligand>
</feature>
<keyword evidence="6 9" id="KW-0547">Nucleotide-binding</keyword>
<dbReference type="PANTHER" id="PTHR11130">
    <property type="entry name" value="GLUTATHIONE SYNTHETASE"/>
    <property type="match status" value="1"/>
</dbReference>
<comment type="similarity">
    <text evidence="2 9">Belongs to the eukaryotic GSH synthase family.</text>
</comment>
<feature type="binding site" evidence="11">
    <location>
        <position position="381"/>
    </location>
    <ligand>
        <name>Mg(2+)</name>
        <dbReference type="ChEBI" id="CHEBI:18420"/>
    </ligand>
</feature>
<dbReference type="PANTHER" id="PTHR11130:SF0">
    <property type="entry name" value="GLUTATHIONE SYNTHETASE"/>
    <property type="match status" value="1"/>
</dbReference>
<evidence type="ECO:0000256" key="3">
    <source>
        <dbReference type="ARBA" id="ARBA00022598"/>
    </source>
</evidence>
<dbReference type="InterPro" id="IPR005615">
    <property type="entry name" value="Glutathione_synthase"/>
</dbReference>
<feature type="binding site" evidence="12">
    <location>
        <begin position="278"/>
        <end position="281"/>
    </location>
    <ligand>
        <name>substrate</name>
    </ligand>
</feature>
<feature type="binding site" evidence="10">
    <location>
        <position position="229"/>
    </location>
    <ligand>
        <name>substrate</name>
    </ligand>
</feature>
<dbReference type="Gene3D" id="3.30.1490.50">
    <property type="match status" value="1"/>
</dbReference>
<dbReference type="SUPFAM" id="SSF56059">
    <property type="entry name" value="Glutathione synthetase ATP-binding domain-like"/>
    <property type="match status" value="1"/>
</dbReference>
<dbReference type="Gene3D" id="3.40.50.1760">
    <property type="entry name" value="Glutathione synthase, substrate-binding domain superfamily, eukaryotic"/>
    <property type="match status" value="1"/>
</dbReference>
<dbReference type="UniPathway" id="UPA00142">
    <property type="reaction ID" value="UER00210"/>
</dbReference>
<accession>A0A642UH41</accession>
<feature type="binding site" evidence="10">
    <location>
        <position position="465"/>
    </location>
    <ligand>
        <name>ATP</name>
        <dbReference type="ChEBI" id="CHEBI:30616"/>
    </ligand>
</feature>
<evidence type="ECO:0000256" key="5">
    <source>
        <dbReference type="ARBA" id="ARBA00022723"/>
    </source>
</evidence>
<reference evidence="14 15" key="1">
    <citation type="submission" date="2019-07" db="EMBL/GenBank/DDBJ databases">
        <title>Genome assembly of two rare yeast pathogens: Diutina rugosa and Trichomonascus ciferrii.</title>
        <authorList>
            <person name="Mixao V."/>
            <person name="Saus E."/>
            <person name="Hansen A."/>
            <person name="Lass-Flor C."/>
            <person name="Gabaldon T."/>
        </authorList>
    </citation>
    <scope>NUCLEOTIDE SEQUENCE [LARGE SCALE GENOMIC DNA]</scope>
    <source>
        <strain evidence="14 15">CBS 613</strain>
    </source>
</reference>
<dbReference type="InterPro" id="IPR004887">
    <property type="entry name" value="GSH_synth_subst-bd"/>
</dbReference>
<feature type="binding site" evidence="10">
    <location>
        <begin position="410"/>
        <end position="413"/>
    </location>
    <ligand>
        <name>ATP</name>
        <dbReference type="ChEBI" id="CHEBI:30616"/>
    </ligand>
</feature>
<feature type="binding site" evidence="10">
    <location>
        <position position="463"/>
    </location>
    <ligand>
        <name>substrate</name>
    </ligand>
</feature>
<dbReference type="GeneID" id="54784104"/>
<dbReference type="Gene3D" id="1.10.1080.10">
    <property type="entry name" value="Glutathione Synthetase, Chain A, domain 3"/>
    <property type="match status" value="1"/>
</dbReference>
<evidence type="ECO:0000256" key="12">
    <source>
        <dbReference type="PIRSR" id="PIRSR001558-3"/>
    </source>
</evidence>
<name>A0A642UH41_DIURU</name>
<keyword evidence="5 9" id="KW-0479">Metal-binding</keyword>
<evidence type="ECO:0000256" key="7">
    <source>
        <dbReference type="ARBA" id="ARBA00022840"/>
    </source>
</evidence>
<dbReference type="NCBIfam" id="TIGR01986">
    <property type="entry name" value="glut_syn_euk"/>
    <property type="match status" value="1"/>
</dbReference>
<evidence type="ECO:0000256" key="11">
    <source>
        <dbReference type="PIRSR" id="PIRSR001558-2"/>
    </source>
</evidence>
<comment type="cofactor">
    <cofactor evidence="9 11">
        <name>Mg(2+)</name>
        <dbReference type="ChEBI" id="CHEBI:18420"/>
    </cofactor>
    <text evidence="9 11">Binds 1 Mg(2+) ion per subunit.</text>
</comment>
<dbReference type="OrthoDB" id="2020073at2759"/>
<feature type="binding site" evidence="11">
    <location>
        <position position="141"/>
    </location>
    <ligand>
        <name>Mg(2+)</name>
        <dbReference type="ChEBI" id="CHEBI:18420"/>
    </ligand>
</feature>
<feature type="binding site" evidence="10">
    <location>
        <position position="388"/>
    </location>
    <ligand>
        <name>ATP</name>
        <dbReference type="ChEBI" id="CHEBI:30616"/>
    </ligand>
</feature>
<evidence type="ECO:0000256" key="4">
    <source>
        <dbReference type="ARBA" id="ARBA00022684"/>
    </source>
</evidence>
<dbReference type="InterPro" id="IPR014049">
    <property type="entry name" value="Glutathione_synthase_N_euk"/>
</dbReference>
<dbReference type="Gene3D" id="3.30.470.20">
    <property type="entry name" value="ATP-grasp fold, B domain"/>
    <property type="match status" value="1"/>
</dbReference>
<dbReference type="AlphaFoldDB" id="A0A642UH41"/>
<dbReference type="InterPro" id="IPR037013">
    <property type="entry name" value="GSH-S_sub-bd_sf"/>
</dbReference>
<sequence>MTNPPFPTLSQQNRDLLVEALLQWSLGNGLTMYPPGYESLHVVANAPVTLFPTPIPKSAFNAAIAVQQPFNQVYANVVSKKQWLVDVIKVLGAHDPEFTGRLFETYQKSLVDGKPVQRVSLGLFRSDYMVDTETNSIKQIEFNTVSVSFGGLSTKVGQLHNYLNSQGFYDDNYSYEYYNKDVIPVSPSTVELARGLAKANEKYGELTKPDNETVVLFVVQPNERNCFDQRHVEYALLNEFGVKSVRVTFNELATKTSVREDRLYVKSTMDQVSVVYYRSGYGPEEYGSEIEWEGRLKAEKTLAIKCPSILTQLSGAKKVQQELTNPEILAKFIEDSEAIEKVQSTFVNIYPMDDSEAGLKAREWAQDSQQCLKFVLKPQREGGGNNVYKEDIPKFLEKLPKEEWEAYILMELINPQQHPNSVIRNSEVFSETILSELGIFGTVLFNEEDGDIYHNEGAGFLLRSKFSSSNEGGVAAGFGCVDTVCLTE</sequence>
<comment type="caution">
    <text evidence="14">The sequence shown here is derived from an EMBL/GenBank/DDBJ whole genome shotgun (WGS) entry which is preliminary data.</text>
</comment>
<evidence type="ECO:0000313" key="15">
    <source>
        <dbReference type="Proteomes" id="UP000449547"/>
    </source>
</evidence>
<dbReference type="Proteomes" id="UP000449547">
    <property type="component" value="Unassembled WGS sequence"/>
</dbReference>
<dbReference type="OMA" id="NGLVMYP"/>
<proteinExistence type="inferred from homology"/>
<feature type="domain" description="Glutathione synthase substrate-binding" evidence="13">
    <location>
        <begin position="213"/>
        <end position="314"/>
    </location>
</feature>
<feature type="binding site" evidence="10">
    <location>
        <position position="125"/>
    </location>
    <ligand>
        <name>substrate</name>
    </ligand>
</feature>
<comment type="pathway">
    <text evidence="1 9">Sulfur metabolism; glutathione biosynthesis; glutathione from L-cysteine and L-glutamate: step 2/2.</text>
</comment>
<evidence type="ECO:0000256" key="9">
    <source>
        <dbReference type="PIRNR" id="PIRNR001558"/>
    </source>
</evidence>
<gene>
    <name evidence="14" type="ORF">DIURU_005453</name>
</gene>
<dbReference type="PIRSF" id="PIRSF001558">
    <property type="entry name" value="GSHase"/>
    <property type="match status" value="1"/>
</dbReference>
<keyword evidence="8 9" id="KW-0460">Magnesium</keyword>
<dbReference type="RefSeq" id="XP_034009682.1">
    <property type="nucleotide sequence ID" value="XM_034158437.1"/>
</dbReference>
<dbReference type="EC" id="6.3.2.3" evidence="9"/>
<evidence type="ECO:0000256" key="10">
    <source>
        <dbReference type="PIRSR" id="PIRSR001558-1"/>
    </source>
</evidence>
<feature type="binding site" evidence="12">
    <location>
        <begin position="145"/>
        <end position="148"/>
    </location>
    <ligand>
        <name>substrate</name>
    </ligand>
</feature>
<evidence type="ECO:0000256" key="1">
    <source>
        <dbReference type="ARBA" id="ARBA00004965"/>
    </source>
</evidence>
<evidence type="ECO:0000313" key="14">
    <source>
        <dbReference type="EMBL" id="KAA8896940.1"/>
    </source>
</evidence>
<evidence type="ECO:0000259" key="13">
    <source>
        <dbReference type="Pfam" id="PF03199"/>
    </source>
</evidence>
<evidence type="ECO:0000256" key="8">
    <source>
        <dbReference type="ARBA" id="ARBA00022842"/>
    </source>
</evidence>
<feature type="binding site" evidence="12">
    <location>
        <begin position="474"/>
        <end position="475"/>
    </location>
    <ligand>
        <name>substrate</name>
    </ligand>
</feature>
<dbReference type="VEuPathDB" id="FungiDB:DIURU_005453"/>
<dbReference type="SUPFAM" id="SSF52440">
    <property type="entry name" value="PreATP-grasp domain"/>
    <property type="match status" value="1"/>
</dbReference>
<dbReference type="GO" id="GO:0004363">
    <property type="term" value="F:glutathione synthase activity"/>
    <property type="evidence" value="ECO:0007669"/>
    <property type="project" value="UniProtKB-UniRule"/>
</dbReference>
<dbReference type="GO" id="GO:0005829">
    <property type="term" value="C:cytosol"/>
    <property type="evidence" value="ECO:0007669"/>
    <property type="project" value="TreeGrafter"/>
</dbReference>
<keyword evidence="3 9" id="KW-0436">Ligase</keyword>
<evidence type="ECO:0000256" key="6">
    <source>
        <dbReference type="ARBA" id="ARBA00022741"/>
    </source>
</evidence>
<keyword evidence="15" id="KW-1185">Reference proteome</keyword>
<dbReference type="GO" id="GO:0043295">
    <property type="term" value="F:glutathione binding"/>
    <property type="evidence" value="ECO:0007669"/>
    <property type="project" value="UniProtKB-UniRule"/>
</dbReference>
<dbReference type="GO" id="GO:0005524">
    <property type="term" value="F:ATP binding"/>
    <property type="evidence" value="ECO:0007669"/>
    <property type="project" value="UniProtKB-UniRule"/>
</dbReference>
<feature type="binding site" evidence="10">
    <location>
        <position position="141"/>
    </location>
    <ligand>
        <name>ATP</name>
        <dbReference type="ChEBI" id="CHEBI:30616"/>
    </ligand>
</feature>